<dbReference type="OrthoDB" id="8050632at2759"/>
<sequence>MELNDLYIECNRSLQGLNALGKNTEANGRILVPKNIRAFPQEIHCRWITYAKSEKLAEGNITRLMQFLAEEVVGSVEAQKTDSKITLSWIRSDPNKWKTFVCNRTTEILQYTSPVQRRHCPGTQNPAYHLCGVEELQKSKDYWILKVQQCFHAENGSSQKQTSFKYNIKDGTLQSLPKEQSNKTL</sequence>
<keyword evidence="2" id="KW-1185">Reference proteome</keyword>
<organism evidence="1 2">
    <name type="scientific">Nephila pilipes</name>
    <name type="common">Giant wood spider</name>
    <name type="synonym">Nephila maculata</name>
    <dbReference type="NCBI Taxonomy" id="299642"/>
    <lineage>
        <taxon>Eukaryota</taxon>
        <taxon>Metazoa</taxon>
        <taxon>Ecdysozoa</taxon>
        <taxon>Arthropoda</taxon>
        <taxon>Chelicerata</taxon>
        <taxon>Arachnida</taxon>
        <taxon>Araneae</taxon>
        <taxon>Araneomorphae</taxon>
        <taxon>Entelegynae</taxon>
        <taxon>Araneoidea</taxon>
        <taxon>Nephilidae</taxon>
        <taxon>Nephila</taxon>
    </lineage>
</organism>
<evidence type="ECO:0000313" key="1">
    <source>
        <dbReference type="EMBL" id="GFU33158.1"/>
    </source>
</evidence>
<accession>A0A8X6QMK1</accession>
<name>A0A8X6QMK1_NEPPI</name>
<evidence type="ECO:0000313" key="2">
    <source>
        <dbReference type="Proteomes" id="UP000887013"/>
    </source>
</evidence>
<proteinExistence type="predicted"/>
<gene>
    <name evidence="1" type="primary">X975_21762</name>
    <name evidence="1" type="ORF">NPIL_512551</name>
</gene>
<dbReference type="AlphaFoldDB" id="A0A8X6QMK1"/>
<reference evidence="1" key="1">
    <citation type="submission" date="2020-08" db="EMBL/GenBank/DDBJ databases">
        <title>Multicomponent nature underlies the extraordinary mechanical properties of spider dragline silk.</title>
        <authorList>
            <person name="Kono N."/>
            <person name="Nakamura H."/>
            <person name="Mori M."/>
            <person name="Yoshida Y."/>
            <person name="Ohtoshi R."/>
            <person name="Malay A.D."/>
            <person name="Moran D.A.P."/>
            <person name="Tomita M."/>
            <person name="Numata K."/>
            <person name="Arakawa K."/>
        </authorList>
    </citation>
    <scope>NUCLEOTIDE SEQUENCE</scope>
</reference>
<protein>
    <submittedName>
        <fullName evidence="1">Integrase catalytic domain-containing protein</fullName>
    </submittedName>
</protein>
<comment type="caution">
    <text evidence="1">The sequence shown here is derived from an EMBL/GenBank/DDBJ whole genome shotgun (WGS) entry which is preliminary data.</text>
</comment>
<dbReference type="Proteomes" id="UP000887013">
    <property type="component" value="Unassembled WGS sequence"/>
</dbReference>
<dbReference type="EMBL" id="BMAW01034015">
    <property type="protein sequence ID" value="GFU33158.1"/>
    <property type="molecule type" value="Genomic_DNA"/>
</dbReference>